<dbReference type="RefSeq" id="WP_345428862.1">
    <property type="nucleotide sequence ID" value="NZ_BAABHK010000001.1"/>
</dbReference>
<keyword evidence="2" id="KW-0472">Membrane</keyword>
<protein>
    <submittedName>
        <fullName evidence="3">Uncharacterized protein</fullName>
    </submittedName>
</protein>
<name>A0ABP8U2G2_9ACTN</name>
<feature type="transmembrane region" description="Helical" evidence="2">
    <location>
        <begin position="53"/>
        <end position="72"/>
    </location>
</feature>
<comment type="caution">
    <text evidence="3">The sequence shown here is derived from an EMBL/GenBank/DDBJ whole genome shotgun (WGS) entry which is preliminary data.</text>
</comment>
<dbReference type="EMBL" id="BAABHK010000001">
    <property type="protein sequence ID" value="GAA4620521.1"/>
    <property type="molecule type" value="Genomic_DNA"/>
</dbReference>
<feature type="region of interest" description="Disordered" evidence="1">
    <location>
        <begin position="268"/>
        <end position="289"/>
    </location>
</feature>
<accession>A0ABP8U2G2</accession>
<evidence type="ECO:0000256" key="2">
    <source>
        <dbReference type="SAM" id="Phobius"/>
    </source>
</evidence>
<keyword evidence="2" id="KW-0812">Transmembrane</keyword>
<keyword evidence="2" id="KW-1133">Transmembrane helix</keyword>
<reference evidence="4" key="1">
    <citation type="journal article" date="2019" name="Int. J. Syst. Evol. Microbiol.">
        <title>The Global Catalogue of Microorganisms (GCM) 10K type strain sequencing project: providing services to taxonomists for standard genome sequencing and annotation.</title>
        <authorList>
            <consortium name="The Broad Institute Genomics Platform"/>
            <consortium name="The Broad Institute Genome Sequencing Center for Infectious Disease"/>
            <person name="Wu L."/>
            <person name="Ma J."/>
        </authorList>
    </citation>
    <scope>NUCLEOTIDE SEQUENCE [LARGE SCALE GENOMIC DNA]</scope>
    <source>
        <strain evidence="4">JCM 17939</strain>
    </source>
</reference>
<keyword evidence="4" id="KW-1185">Reference proteome</keyword>
<organism evidence="3 4">
    <name type="scientific">Actinoallomurus vinaceus</name>
    <dbReference type="NCBI Taxonomy" id="1080074"/>
    <lineage>
        <taxon>Bacteria</taxon>
        <taxon>Bacillati</taxon>
        <taxon>Actinomycetota</taxon>
        <taxon>Actinomycetes</taxon>
        <taxon>Streptosporangiales</taxon>
        <taxon>Thermomonosporaceae</taxon>
        <taxon>Actinoallomurus</taxon>
    </lineage>
</organism>
<evidence type="ECO:0000256" key="1">
    <source>
        <dbReference type="SAM" id="MobiDB-lite"/>
    </source>
</evidence>
<proteinExistence type="predicted"/>
<sequence>MTTSRIDELVTGLAGVRDDEVPGPSTPGAQALLTAVTAESRTTTRTRRRHGRLAIGVVAATAAAAVAVVALGSRGPTPLRSYANAAMDIQRTHDTYRVHIKNIYADQREFHEAFAKLGLNVTLSIVPVSSRSDRQIIGFQSTADQIGTVLDCPSGKRTACPLTVELRGAGAHDGETKILIGRAARPGEVYHDQHSGAGDNPASLHLTGRTVNDALARLRERKMTAVYLIGEFKKDGSGNDYVPPPGWRPDGGRRVTGAWMRSSDSVTLLVPPAANDPAPDPQRSEFPGW</sequence>
<gene>
    <name evidence="3" type="ORF">GCM10023196_004840</name>
</gene>
<evidence type="ECO:0000313" key="4">
    <source>
        <dbReference type="Proteomes" id="UP001501442"/>
    </source>
</evidence>
<evidence type="ECO:0000313" key="3">
    <source>
        <dbReference type="EMBL" id="GAA4620521.1"/>
    </source>
</evidence>
<dbReference type="Proteomes" id="UP001501442">
    <property type="component" value="Unassembled WGS sequence"/>
</dbReference>